<proteinExistence type="predicted"/>
<keyword evidence="3" id="KW-1185">Reference proteome</keyword>
<name>A0ABP6MIU8_9ACTN</name>
<sequence length="133" mass="13761">MRIPRNTGRTVALAVAVGALALTAPSTASAGSAPSAGVKPAAAQKAQAGKEVQVWADHVRLHVEPFVNSPSPTTFGPGKLIDFCQRQGDFVSEPGQGSSSWWSYVELPGGSDGLWISNVYLVGGEKIDGVPDC</sequence>
<feature type="signal peptide" evidence="1">
    <location>
        <begin position="1"/>
        <end position="30"/>
    </location>
</feature>
<keyword evidence="1" id="KW-0732">Signal</keyword>
<comment type="caution">
    <text evidence="2">The sequence shown here is derived from an EMBL/GenBank/DDBJ whole genome shotgun (WGS) entry which is preliminary data.</text>
</comment>
<reference evidence="3" key="1">
    <citation type="journal article" date="2019" name="Int. J. Syst. Evol. Microbiol.">
        <title>The Global Catalogue of Microorganisms (GCM) 10K type strain sequencing project: providing services to taxonomists for standard genome sequencing and annotation.</title>
        <authorList>
            <consortium name="The Broad Institute Genomics Platform"/>
            <consortium name="The Broad Institute Genome Sequencing Center for Infectious Disease"/>
            <person name="Wu L."/>
            <person name="Ma J."/>
        </authorList>
    </citation>
    <scope>NUCLEOTIDE SEQUENCE [LARGE SCALE GENOMIC DNA]</scope>
    <source>
        <strain evidence="3">JCM 9092</strain>
    </source>
</reference>
<evidence type="ECO:0000313" key="3">
    <source>
        <dbReference type="Proteomes" id="UP001501637"/>
    </source>
</evidence>
<organism evidence="2 3">
    <name type="scientific">Streptomyces rectiviolaceus</name>
    <dbReference type="NCBI Taxonomy" id="332591"/>
    <lineage>
        <taxon>Bacteria</taxon>
        <taxon>Bacillati</taxon>
        <taxon>Actinomycetota</taxon>
        <taxon>Actinomycetes</taxon>
        <taxon>Kitasatosporales</taxon>
        <taxon>Streptomycetaceae</taxon>
        <taxon>Streptomyces</taxon>
    </lineage>
</organism>
<evidence type="ECO:0000256" key="1">
    <source>
        <dbReference type="SAM" id="SignalP"/>
    </source>
</evidence>
<dbReference type="EMBL" id="BAAAUG010000077">
    <property type="protein sequence ID" value="GAA3116014.1"/>
    <property type="molecule type" value="Genomic_DNA"/>
</dbReference>
<evidence type="ECO:0000313" key="2">
    <source>
        <dbReference type="EMBL" id="GAA3116014.1"/>
    </source>
</evidence>
<dbReference type="Proteomes" id="UP001501637">
    <property type="component" value="Unassembled WGS sequence"/>
</dbReference>
<gene>
    <name evidence="2" type="ORF">GCM10010449_42660</name>
</gene>
<evidence type="ECO:0008006" key="4">
    <source>
        <dbReference type="Google" id="ProtNLM"/>
    </source>
</evidence>
<dbReference type="RefSeq" id="WP_344522649.1">
    <property type="nucleotide sequence ID" value="NZ_BAAAUG010000077.1"/>
</dbReference>
<feature type="chain" id="PRO_5045436963" description="Peptidase M23" evidence="1">
    <location>
        <begin position="31"/>
        <end position="133"/>
    </location>
</feature>
<protein>
    <recommendedName>
        <fullName evidence="4">Peptidase M23</fullName>
    </recommendedName>
</protein>
<accession>A0ABP6MIU8</accession>